<gene>
    <name evidence="7" type="ORF">BKA24_000532</name>
</gene>
<dbReference type="PROSITE" id="PS51352">
    <property type="entry name" value="THIOREDOXIN_2"/>
    <property type="match status" value="1"/>
</dbReference>
<evidence type="ECO:0000256" key="2">
    <source>
        <dbReference type="ARBA" id="ARBA00022729"/>
    </source>
</evidence>
<sequence>MTIAVVVVLVALVAAIAFINRPEAPTPPAATDGALPGARANSHVLDDAGPDAPTLVEFLDFECEACGAFYPVVEQLREEYAGDINFVVRYFPLPGHFNSMNAALAAEAAAQQDEFEAMHSRLFETQAEWGELRESRAELFRSYAEDLGLDMDAYDAAVADPATQQRVEEDFNDGQYLNVTGTPTFFLDGEKLELEQLSDLTDALDQATGRAPQQ</sequence>
<dbReference type="Pfam" id="PF13462">
    <property type="entry name" value="Thioredoxin_4"/>
    <property type="match status" value="1"/>
</dbReference>
<reference evidence="7 8" key="1">
    <citation type="submission" date="2020-08" db="EMBL/GenBank/DDBJ databases">
        <title>Sequencing the genomes of 1000 actinobacteria strains.</title>
        <authorList>
            <person name="Klenk H.-P."/>
        </authorList>
    </citation>
    <scope>NUCLEOTIDE SEQUENCE [LARGE SCALE GENOMIC DNA]</scope>
    <source>
        <strain evidence="7 8">DSM 24947</strain>
    </source>
</reference>
<keyword evidence="2" id="KW-0732">Signal</keyword>
<dbReference type="PANTHER" id="PTHR13887">
    <property type="entry name" value="GLUTATHIONE S-TRANSFERASE KAPPA"/>
    <property type="match status" value="1"/>
</dbReference>
<evidence type="ECO:0000256" key="4">
    <source>
        <dbReference type="ARBA" id="ARBA00023157"/>
    </source>
</evidence>
<dbReference type="GO" id="GO:0016491">
    <property type="term" value="F:oxidoreductase activity"/>
    <property type="evidence" value="ECO:0007669"/>
    <property type="project" value="UniProtKB-KW"/>
</dbReference>
<dbReference type="GO" id="GO:0016853">
    <property type="term" value="F:isomerase activity"/>
    <property type="evidence" value="ECO:0007669"/>
    <property type="project" value="UniProtKB-KW"/>
</dbReference>
<evidence type="ECO:0000256" key="1">
    <source>
        <dbReference type="ARBA" id="ARBA00005791"/>
    </source>
</evidence>
<evidence type="ECO:0000313" key="8">
    <source>
        <dbReference type="Proteomes" id="UP000573729"/>
    </source>
</evidence>
<keyword evidence="8" id="KW-1185">Reference proteome</keyword>
<feature type="domain" description="Thioredoxin" evidence="6">
    <location>
        <begin position="24"/>
        <end position="209"/>
    </location>
</feature>
<name>A0A7W7BQF3_9MICO</name>
<dbReference type="InterPro" id="IPR036249">
    <property type="entry name" value="Thioredoxin-like_sf"/>
</dbReference>
<keyword evidence="3" id="KW-0560">Oxidoreductase</keyword>
<dbReference type="InterPro" id="IPR012336">
    <property type="entry name" value="Thioredoxin-like_fold"/>
</dbReference>
<accession>A0A7W7BQF3</accession>
<proteinExistence type="inferred from homology"/>
<organism evidence="7 8">
    <name type="scientific">Microbacterium marinum</name>
    <dbReference type="NCBI Taxonomy" id="421115"/>
    <lineage>
        <taxon>Bacteria</taxon>
        <taxon>Bacillati</taxon>
        <taxon>Actinomycetota</taxon>
        <taxon>Actinomycetes</taxon>
        <taxon>Micrococcales</taxon>
        <taxon>Microbacteriaceae</taxon>
        <taxon>Microbacterium</taxon>
    </lineage>
</organism>
<evidence type="ECO:0000256" key="3">
    <source>
        <dbReference type="ARBA" id="ARBA00023002"/>
    </source>
</evidence>
<evidence type="ECO:0000256" key="5">
    <source>
        <dbReference type="ARBA" id="ARBA00023284"/>
    </source>
</evidence>
<dbReference type="AlphaFoldDB" id="A0A7W7BQF3"/>
<evidence type="ECO:0000259" key="6">
    <source>
        <dbReference type="PROSITE" id="PS51352"/>
    </source>
</evidence>
<keyword evidence="4" id="KW-1015">Disulfide bond</keyword>
<comment type="caution">
    <text evidence="7">The sequence shown here is derived from an EMBL/GenBank/DDBJ whole genome shotgun (WGS) entry which is preliminary data.</text>
</comment>
<dbReference type="Proteomes" id="UP000573729">
    <property type="component" value="Unassembled WGS sequence"/>
</dbReference>
<protein>
    <submittedName>
        <fullName evidence="7">Protein-disulfide isomerase</fullName>
    </submittedName>
</protein>
<evidence type="ECO:0000313" key="7">
    <source>
        <dbReference type="EMBL" id="MBB4665823.1"/>
    </source>
</evidence>
<dbReference type="PANTHER" id="PTHR13887:SF14">
    <property type="entry name" value="DISULFIDE BOND FORMATION PROTEIN D"/>
    <property type="match status" value="1"/>
</dbReference>
<keyword evidence="7" id="KW-0413">Isomerase</keyword>
<dbReference type="InterPro" id="IPR013766">
    <property type="entry name" value="Thioredoxin_domain"/>
</dbReference>
<dbReference type="RefSeq" id="WP_343065883.1">
    <property type="nucleotide sequence ID" value="NZ_JACHMD010000001.1"/>
</dbReference>
<keyword evidence="5" id="KW-0676">Redox-active center</keyword>
<comment type="similarity">
    <text evidence="1">Belongs to the thioredoxin family. DsbA subfamily.</text>
</comment>
<dbReference type="SUPFAM" id="SSF52833">
    <property type="entry name" value="Thioredoxin-like"/>
    <property type="match status" value="1"/>
</dbReference>
<dbReference type="Gene3D" id="3.40.30.10">
    <property type="entry name" value="Glutaredoxin"/>
    <property type="match status" value="1"/>
</dbReference>
<dbReference type="EMBL" id="JACHMD010000001">
    <property type="protein sequence ID" value="MBB4665823.1"/>
    <property type="molecule type" value="Genomic_DNA"/>
</dbReference>